<dbReference type="Proteomes" id="UP000677918">
    <property type="component" value="Unassembled WGS sequence"/>
</dbReference>
<dbReference type="Pfam" id="PF26325">
    <property type="entry name" value="YhjD"/>
    <property type="match status" value="1"/>
</dbReference>
<sequence length="127" mass="15003">MNRAPIETPADLQHVKQAVLYPVLIDVLERDMRTLDTLQLKMPRVYISSLRRTQEQIHADLVHVRRQLQRRGIKIYEMKRTSQGLEACYVCRGYHRHFSMLWSLVRTEAERRLAAYMQGPLADQEQA</sequence>
<proteinExistence type="predicted"/>
<accession>A0A8J4H1H6</accession>
<dbReference type="RefSeq" id="WP_213412014.1">
    <property type="nucleotide sequence ID" value="NZ_BOVK01000025.1"/>
</dbReference>
<evidence type="ECO:0000313" key="1">
    <source>
        <dbReference type="EMBL" id="GIQ69208.1"/>
    </source>
</evidence>
<name>A0A8J4H1H6_9BACL</name>
<reference evidence="1" key="1">
    <citation type="submission" date="2021-04" db="EMBL/GenBank/DDBJ databases">
        <title>Draft genome sequence of Xylanibacillus composti strain K13.</title>
        <authorList>
            <person name="Uke A."/>
            <person name="Chhe C."/>
            <person name="Baramee S."/>
            <person name="Kosugi A."/>
        </authorList>
    </citation>
    <scope>NUCLEOTIDE SEQUENCE</scope>
    <source>
        <strain evidence="1">K13</strain>
    </source>
</reference>
<organism evidence="1 2">
    <name type="scientific">Xylanibacillus composti</name>
    <dbReference type="NCBI Taxonomy" id="1572762"/>
    <lineage>
        <taxon>Bacteria</taxon>
        <taxon>Bacillati</taxon>
        <taxon>Bacillota</taxon>
        <taxon>Bacilli</taxon>
        <taxon>Bacillales</taxon>
        <taxon>Paenibacillaceae</taxon>
        <taxon>Xylanibacillus</taxon>
    </lineage>
</organism>
<gene>
    <name evidence="1" type="ORF">XYCOK13_20320</name>
</gene>
<dbReference type="AlphaFoldDB" id="A0A8J4H1H6"/>
<dbReference type="InterPro" id="IPR058600">
    <property type="entry name" value="YhjD-like"/>
</dbReference>
<keyword evidence="2" id="KW-1185">Reference proteome</keyword>
<protein>
    <submittedName>
        <fullName evidence="1">Uncharacterized protein</fullName>
    </submittedName>
</protein>
<evidence type="ECO:0000313" key="2">
    <source>
        <dbReference type="Proteomes" id="UP000677918"/>
    </source>
</evidence>
<comment type="caution">
    <text evidence="1">The sequence shown here is derived from an EMBL/GenBank/DDBJ whole genome shotgun (WGS) entry which is preliminary data.</text>
</comment>
<dbReference type="EMBL" id="BOVK01000025">
    <property type="protein sequence ID" value="GIQ69208.1"/>
    <property type="molecule type" value="Genomic_DNA"/>
</dbReference>